<keyword evidence="1" id="KW-0732">Signal</keyword>
<dbReference type="Proteomes" id="UP000269019">
    <property type="component" value="Chromosome"/>
</dbReference>
<dbReference type="InterPro" id="IPR011047">
    <property type="entry name" value="Quinoprotein_ADH-like_sf"/>
</dbReference>
<proteinExistence type="predicted"/>
<keyword evidence="3" id="KW-1185">Reference proteome</keyword>
<gene>
    <name evidence="2" type="ORF">CCHOA_09130</name>
</gene>
<evidence type="ECO:0008006" key="4">
    <source>
        <dbReference type="Google" id="ProtNLM"/>
    </source>
</evidence>
<evidence type="ECO:0000313" key="3">
    <source>
        <dbReference type="Proteomes" id="UP000269019"/>
    </source>
</evidence>
<dbReference type="AlphaFoldDB" id="A0A3G6J8H8"/>
<accession>A0A3G6J8H8</accession>
<feature type="chain" id="PRO_5018314207" description="Secreted protein" evidence="1">
    <location>
        <begin position="29"/>
        <end position="471"/>
    </location>
</feature>
<sequence precursor="true">MNARLFRAIVGACLALLVSLTAGGVAVATPETTNAASGTTATRFMHRDFNSSDAIDYPGPGATVDIAHSMPAGACSTVFAFRDGMVAALCTQYVGLRFGITPVAPSVVLFDPDTGAILAVHELRKTGLFGGVYGFVHDTDEIVLAEGHNIVFITHQRTDDDRYILAEQRRIALEELGTSSPVAGLQPDQQGRIWFVTRDAVVGYVDSTGRTRVLALGNHTPGGELVANGLTSRPAGMSVLTTHALYEVQAAVDADPQVVWQAQYDRGPRLKPGQLSWGSGTTPTIFGEHHEYVAIVDNADPSPMLQVFEAATGTPVCSAEAFQRFGKGTENSLMAMGNSVFIPSTYGFVYPPLAVAGTPQPLLTPFVGGLTRIDVHDGRCERIYETAARIATLPILSTADGMIYSLATKPDSPQIIYQGIAAATGEVSFSQPIGWWPVDEPMELTGMITPDGTYWQATMGHMYRISPARTQ</sequence>
<dbReference type="EMBL" id="CP033896">
    <property type="protein sequence ID" value="AZA14209.1"/>
    <property type="molecule type" value="Genomic_DNA"/>
</dbReference>
<dbReference type="SUPFAM" id="SSF50998">
    <property type="entry name" value="Quinoprotein alcohol dehydrogenase-like"/>
    <property type="match status" value="1"/>
</dbReference>
<protein>
    <recommendedName>
        <fullName evidence="4">Secreted protein</fullName>
    </recommendedName>
</protein>
<reference evidence="2 3" key="1">
    <citation type="submission" date="2018-11" db="EMBL/GenBank/DDBJ databases">
        <authorList>
            <person name="Kleinhagauer T."/>
            <person name="Glaeser S.P."/>
            <person name="Spergser J."/>
            <person name="Ruckert C."/>
            <person name="Kaempfer P."/>
            <person name="Busse H.-J."/>
        </authorList>
    </citation>
    <scope>NUCLEOTIDE SEQUENCE [LARGE SCALE GENOMIC DNA]</scope>
    <source>
        <strain evidence="2 3">200CH</strain>
    </source>
</reference>
<evidence type="ECO:0000256" key="1">
    <source>
        <dbReference type="SAM" id="SignalP"/>
    </source>
</evidence>
<dbReference type="KEGG" id="ccho:CCHOA_09130"/>
<feature type="signal peptide" evidence="1">
    <location>
        <begin position="1"/>
        <end position="28"/>
    </location>
</feature>
<name>A0A3G6J8H8_9CORY</name>
<evidence type="ECO:0000313" key="2">
    <source>
        <dbReference type="EMBL" id="AZA14209.1"/>
    </source>
</evidence>
<dbReference type="RefSeq" id="WP_377740143.1">
    <property type="nucleotide sequence ID" value="NZ_JBHSQT010000018.1"/>
</dbReference>
<organism evidence="2 3">
    <name type="scientific">Corynebacterium choanae</name>
    <dbReference type="NCBI Taxonomy" id="1862358"/>
    <lineage>
        <taxon>Bacteria</taxon>
        <taxon>Bacillati</taxon>
        <taxon>Actinomycetota</taxon>
        <taxon>Actinomycetes</taxon>
        <taxon>Mycobacteriales</taxon>
        <taxon>Corynebacteriaceae</taxon>
        <taxon>Corynebacterium</taxon>
    </lineage>
</organism>